<evidence type="ECO:0000256" key="1">
    <source>
        <dbReference type="ARBA" id="ARBA00022630"/>
    </source>
</evidence>
<proteinExistence type="predicted"/>
<dbReference type="PaxDb" id="2903-EOD21811"/>
<evidence type="ECO:0000313" key="8">
    <source>
        <dbReference type="Proteomes" id="UP000013827"/>
    </source>
</evidence>
<dbReference type="PANTHER" id="PTHR46091:SF3">
    <property type="entry name" value="AMINE OXIDASE DOMAIN-CONTAINING PROTEIN"/>
    <property type="match status" value="1"/>
</dbReference>
<evidence type="ECO:0000256" key="6">
    <source>
        <dbReference type="SAM" id="MobiDB-lite"/>
    </source>
</evidence>
<keyword evidence="1" id="KW-0285">Flavoprotein</keyword>
<accession>A0A0D3JE76</accession>
<dbReference type="Proteomes" id="UP000013827">
    <property type="component" value="Unassembled WGS sequence"/>
</dbReference>
<feature type="region of interest" description="Disordered" evidence="6">
    <location>
        <begin position="36"/>
        <end position="61"/>
    </location>
</feature>
<keyword evidence="2" id="KW-0732">Signal</keyword>
<reference evidence="8" key="1">
    <citation type="journal article" date="2013" name="Nature">
        <title>Pan genome of the phytoplankton Emiliania underpins its global distribution.</title>
        <authorList>
            <person name="Read B.A."/>
            <person name="Kegel J."/>
            <person name="Klute M.J."/>
            <person name="Kuo A."/>
            <person name="Lefebvre S.C."/>
            <person name="Maumus F."/>
            <person name="Mayer C."/>
            <person name="Miller J."/>
            <person name="Monier A."/>
            <person name="Salamov A."/>
            <person name="Young J."/>
            <person name="Aguilar M."/>
            <person name="Claverie J.M."/>
            <person name="Frickenhaus S."/>
            <person name="Gonzalez K."/>
            <person name="Herman E.K."/>
            <person name="Lin Y.C."/>
            <person name="Napier J."/>
            <person name="Ogata H."/>
            <person name="Sarno A.F."/>
            <person name="Shmutz J."/>
            <person name="Schroeder D."/>
            <person name="de Vargas C."/>
            <person name="Verret F."/>
            <person name="von Dassow P."/>
            <person name="Valentin K."/>
            <person name="Van de Peer Y."/>
            <person name="Wheeler G."/>
            <person name="Dacks J.B."/>
            <person name="Delwiche C.F."/>
            <person name="Dyhrman S.T."/>
            <person name="Glockner G."/>
            <person name="John U."/>
            <person name="Richards T."/>
            <person name="Worden A.Z."/>
            <person name="Zhang X."/>
            <person name="Grigoriev I.V."/>
            <person name="Allen A.E."/>
            <person name="Bidle K."/>
            <person name="Borodovsky M."/>
            <person name="Bowler C."/>
            <person name="Brownlee C."/>
            <person name="Cock J.M."/>
            <person name="Elias M."/>
            <person name="Gladyshev V.N."/>
            <person name="Groth M."/>
            <person name="Guda C."/>
            <person name="Hadaegh A."/>
            <person name="Iglesias-Rodriguez M.D."/>
            <person name="Jenkins J."/>
            <person name="Jones B.M."/>
            <person name="Lawson T."/>
            <person name="Leese F."/>
            <person name="Lindquist E."/>
            <person name="Lobanov A."/>
            <person name="Lomsadze A."/>
            <person name="Malik S.B."/>
            <person name="Marsh M.E."/>
            <person name="Mackinder L."/>
            <person name="Mock T."/>
            <person name="Mueller-Roeber B."/>
            <person name="Pagarete A."/>
            <person name="Parker M."/>
            <person name="Probert I."/>
            <person name="Quesneville H."/>
            <person name="Raines C."/>
            <person name="Rensing S.A."/>
            <person name="Riano-Pachon D.M."/>
            <person name="Richier S."/>
            <person name="Rokitta S."/>
            <person name="Shiraiwa Y."/>
            <person name="Soanes D.M."/>
            <person name="van der Giezen M."/>
            <person name="Wahlund T.M."/>
            <person name="Williams B."/>
            <person name="Wilson W."/>
            <person name="Wolfe G."/>
            <person name="Wurch L.L."/>
        </authorList>
    </citation>
    <scope>NUCLEOTIDE SEQUENCE</scope>
</reference>
<dbReference type="EnsemblProtists" id="EOD21811">
    <property type="protein sequence ID" value="EOD21811"/>
    <property type="gene ID" value="EMIHUDRAFT_240908"/>
</dbReference>
<dbReference type="KEGG" id="ehx:EMIHUDRAFT_240908"/>
<dbReference type="RefSeq" id="XP_005774240.1">
    <property type="nucleotide sequence ID" value="XM_005774183.1"/>
</dbReference>
<keyword evidence="5" id="KW-0520">NAD</keyword>
<dbReference type="HOGENOM" id="CLU_1868989_0_0_1"/>
<keyword evidence="4" id="KW-0521">NADP</keyword>
<sequence length="137" mass="15291">MFAARRQNKFPGAAAARHPDLNCCQILAPAEWSHFERHQPLGDQPAARHTPPHADREHEAQYAQLKSRWAERMLAALHKHYPQTEGRVVAVDISTPLTIENYLRSGKGAAIGLDVTPARFVDEDEAALPGRAVGWRQ</sequence>
<evidence type="ECO:0000256" key="2">
    <source>
        <dbReference type="ARBA" id="ARBA00022729"/>
    </source>
</evidence>
<keyword evidence="3" id="KW-0274">FAD</keyword>
<organism evidence="7 8">
    <name type="scientific">Emiliania huxleyi (strain CCMP1516)</name>
    <dbReference type="NCBI Taxonomy" id="280463"/>
    <lineage>
        <taxon>Eukaryota</taxon>
        <taxon>Haptista</taxon>
        <taxon>Haptophyta</taxon>
        <taxon>Prymnesiophyceae</taxon>
        <taxon>Isochrysidales</taxon>
        <taxon>Noelaerhabdaceae</taxon>
        <taxon>Emiliania</taxon>
    </lineage>
</organism>
<keyword evidence="8" id="KW-1185">Reference proteome</keyword>
<reference evidence="7" key="2">
    <citation type="submission" date="2024-10" db="UniProtKB">
        <authorList>
            <consortium name="EnsemblProtists"/>
        </authorList>
    </citation>
    <scope>IDENTIFICATION</scope>
</reference>
<evidence type="ECO:0000256" key="5">
    <source>
        <dbReference type="ARBA" id="ARBA00023027"/>
    </source>
</evidence>
<dbReference type="InterPro" id="IPR052206">
    <property type="entry name" value="Retinol_saturase"/>
</dbReference>
<dbReference type="PANTHER" id="PTHR46091">
    <property type="entry name" value="BLR7054 PROTEIN"/>
    <property type="match status" value="1"/>
</dbReference>
<protein>
    <submittedName>
        <fullName evidence="7">Uncharacterized protein</fullName>
    </submittedName>
</protein>
<dbReference type="AlphaFoldDB" id="A0A0D3JE76"/>
<name>A0A0D3JE76_EMIH1</name>
<dbReference type="GeneID" id="17267351"/>
<evidence type="ECO:0000256" key="4">
    <source>
        <dbReference type="ARBA" id="ARBA00022857"/>
    </source>
</evidence>
<evidence type="ECO:0000256" key="3">
    <source>
        <dbReference type="ARBA" id="ARBA00022827"/>
    </source>
</evidence>
<dbReference type="STRING" id="2903.R1EFP0"/>
<evidence type="ECO:0000313" key="7">
    <source>
        <dbReference type="EnsemblProtists" id="EOD21811"/>
    </source>
</evidence>